<dbReference type="RefSeq" id="WP_237380346.1">
    <property type="nucleotide sequence ID" value="NZ_CP071793.1"/>
</dbReference>
<reference evidence="1" key="1">
    <citation type="submission" date="2021-03" db="EMBL/GenBank/DDBJ databases">
        <title>Acanthopleuribacteraceae sp. M133.</title>
        <authorList>
            <person name="Wang G."/>
        </authorList>
    </citation>
    <scope>NUCLEOTIDE SEQUENCE</scope>
    <source>
        <strain evidence="1">M133</strain>
    </source>
</reference>
<gene>
    <name evidence="1" type="ORF">J3U87_33550</name>
</gene>
<dbReference type="KEGG" id="scor:J3U87_33550"/>
<accession>A0A8A4TKQ9</accession>
<protein>
    <submittedName>
        <fullName evidence="1">Uncharacterized protein</fullName>
    </submittedName>
</protein>
<proteinExistence type="predicted"/>
<sequence>MNPERLLQLIHGDQTIAAKTGTPASAGRTESPKPLLSTGAPYHLCTLTVQASQISDAGSLRNLISDRAAAYPDLEGWICRESEVYAFTDAAGIADACSDPTGPIRFGELALNDQTSIHILPGEGVGWHCLTVTEGEGSDYLAEEVVHLGQRHGGFAKNLAYLRYWQPVSERGYLITATRFTGFRARKHREGASRKMETTPVA</sequence>
<evidence type="ECO:0000313" key="1">
    <source>
        <dbReference type="EMBL" id="QTD50536.1"/>
    </source>
</evidence>
<dbReference type="Proteomes" id="UP000663929">
    <property type="component" value="Chromosome"/>
</dbReference>
<evidence type="ECO:0000313" key="2">
    <source>
        <dbReference type="Proteomes" id="UP000663929"/>
    </source>
</evidence>
<organism evidence="1 2">
    <name type="scientific">Sulfidibacter corallicola</name>
    <dbReference type="NCBI Taxonomy" id="2818388"/>
    <lineage>
        <taxon>Bacteria</taxon>
        <taxon>Pseudomonadati</taxon>
        <taxon>Acidobacteriota</taxon>
        <taxon>Holophagae</taxon>
        <taxon>Acanthopleuribacterales</taxon>
        <taxon>Acanthopleuribacteraceae</taxon>
        <taxon>Sulfidibacter</taxon>
    </lineage>
</organism>
<dbReference type="AlphaFoldDB" id="A0A8A4TKQ9"/>
<name>A0A8A4TKQ9_SULCO</name>
<keyword evidence="2" id="KW-1185">Reference proteome</keyword>
<dbReference type="EMBL" id="CP071793">
    <property type="protein sequence ID" value="QTD50536.1"/>
    <property type="molecule type" value="Genomic_DNA"/>
</dbReference>